<dbReference type="Proteomes" id="UP001501734">
    <property type="component" value="Unassembled WGS sequence"/>
</dbReference>
<dbReference type="PIRSF" id="PIRSF037263">
    <property type="entry name" value="DUF951_bac"/>
    <property type="match status" value="1"/>
</dbReference>
<name>A0ABP7VXW9_9BACI</name>
<reference evidence="2" key="1">
    <citation type="journal article" date="2019" name="Int. J. Syst. Evol. Microbiol.">
        <title>The Global Catalogue of Microorganisms (GCM) 10K type strain sequencing project: providing services to taxonomists for standard genome sequencing and annotation.</title>
        <authorList>
            <consortium name="The Broad Institute Genomics Platform"/>
            <consortium name="The Broad Institute Genome Sequencing Center for Infectious Disease"/>
            <person name="Wu L."/>
            <person name="Ma J."/>
        </authorList>
    </citation>
    <scope>NUCLEOTIDE SEQUENCE [LARGE SCALE GENOMIC DNA]</scope>
    <source>
        <strain evidence="2">JCM 17250</strain>
    </source>
</reference>
<comment type="caution">
    <text evidence="1">The sequence shown here is derived from an EMBL/GenBank/DDBJ whole genome shotgun (WGS) entry which is preliminary data.</text>
</comment>
<accession>A0ABP7VXW9</accession>
<protein>
    <submittedName>
        <fullName evidence="1">DUF951 family protein</fullName>
    </submittedName>
</protein>
<dbReference type="EMBL" id="BAABDL010000119">
    <property type="protein sequence ID" value="GAA4076770.1"/>
    <property type="molecule type" value="Genomic_DNA"/>
</dbReference>
<dbReference type="PANTHER" id="PTHR38455">
    <property type="entry name" value="HYPOTHETICAL CYTOSOLIC PROTEIN"/>
    <property type="match status" value="1"/>
</dbReference>
<keyword evidence="2" id="KW-1185">Reference proteome</keyword>
<dbReference type="PANTHER" id="PTHR38455:SF1">
    <property type="entry name" value="DUF951 DOMAIN-CONTAINING PROTEIN"/>
    <property type="match status" value="1"/>
</dbReference>
<dbReference type="InterPro" id="IPR009296">
    <property type="entry name" value="DUF951"/>
</dbReference>
<dbReference type="RefSeq" id="WP_344913138.1">
    <property type="nucleotide sequence ID" value="NZ_BAABDL010000119.1"/>
</dbReference>
<dbReference type="Pfam" id="PF06107">
    <property type="entry name" value="DUF951"/>
    <property type="match status" value="1"/>
</dbReference>
<organism evidence="1 2">
    <name type="scientific">Amphibacillus indicireducens</name>
    <dbReference type="NCBI Taxonomy" id="1076330"/>
    <lineage>
        <taxon>Bacteria</taxon>
        <taxon>Bacillati</taxon>
        <taxon>Bacillota</taxon>
        <taxon>Bacilli</taxon>
        <taxon>Bacillales</taxon>
        <taxon>Bacillaceae</taxon>
        <taxon>Amphibacillus</taxon>
    </lineage>
</organism>
<proteinExistence type="predicted"/>
<sequence length="63" mass="7434">MNKDYQLHDHVEMKKPHPCGTNQWQIIRMGMDIRIKCQGCDHSVLIPRRKFEKGLKKVVKSSD</sequence>
<evidence type="ECO:0000313" key="1">
    <source>
        <dbReference type="EMBL" id="GAA4076770.1"/>
    </source>
</evidence>
<evidence type="ECO:0000313" key="2">
    <source>
        <dbReference type="Proteomes" id="UP001501734"/>
    </source>
</evidence>
<gene>
    <name evidence="1" type="ORF">GCM10022410_21990</name>
</gene>